<dbReference type="Proteomes" id="UP000078237">
    <property type="component" value="Unassembled WGS sequence"/>
</dbReference>
<comment type="caution">
    <text evidence="2">The sequence shown here is derived from an EMBL/GenBank/DDBJ whole genome shotgun (WGS) entry which is preliminary data.</text>
</comment>
<keyword evidence="1" id="KW-0812">Transmembrane</keyword>
<keyword evidence="1" id="KW-0472">Membrane</keyword>
<protein>
    <submittedName>
        <fullName evidence="2">Uncharacterized protein</fullName>
    </submittedName>
</protein>
<gene>
    <name evidence="2" type="ORF">MMYC01_200423</name>
</gene>
<organism evidence="2 3">
    <name type="scientific">Madurella mycetomatis</name>
    <dbReference type="NCBI Taxonomy" id="100816"/>
    <lineage>
        <taxon>Eukaryota</taxon>
        <taxon>Fungi</taxon>
        <taxon>Dikarya</taxon>
        <taxon>Ascomycota</taxon>
        <taxon>Pezizomycotina</taxon>
        <taxon>Sordariomycetes</taxon>
        <taxon>Sordariomycetidae</taxon>
        <taxon>Sordariales</taxon>
        <taxon>Sordariales incertae sedis</taxon>
        <taxon>Madurella</taxon>
    </lineage>
</organism>
<sequence>MAFYTSFTYTSLFKSALFLGAVTTFLILLISARRILLQSKSPTPIQLYLDQFPPSRRHVPASLPQFEKWALQAEIPQSVLNSHALPTTRTPDLSKDNQYTPTGFSTQEIRALGRFPDYALLSGVPHPEPVSPAWDISRALFRPFRPFRWNYHQHMALMKYSPNWWIELERNYAQTMSARQRLLQTHGARIMFESGGSELAVRELSEMLLQFLAARYPAHFSLSACNTLFHNRLLGTTTDLLATPPLRAIFANVPEDYALMLRSESDGLYYLRAAAVCSSVGWHVGQHRDSPVRSIHAEVPGAGRMAMSMDRWFAKAATNAPVARCSWSLEDREVLFASPEAEAEEGREWKRGGFLRGGGKRSWDGAVAFNFKATFTRLEELRDEPYVPALLHKVLKEGNRELMEYKVEEHVKKVAMKALAEWAEEQVENGIVPADWEVRTLDESPFFPGWERKWRRQQGLE</sequence>
<feature type="transmembrane region" description="Helical" evidence="1">
    <location>
        <begin position="12"/>
        <end position="32"/>
    </location>
</feature>
<keyword evidence="1" id="KW-1133">Transmembrane helix</keyword>
<evidence type="ECO:0000313" key="2">
    <source>
        <dbReference type="EMBL" id="KXX82987.1"/>
    </source>
</evidence>
<dbReference type="STRING" id="100816.A0A175WGL6"/>
<dbReference type="Pfam" id="PF11927">
    <property type="entry name" value="HODM_asu-like"/>
    <property type="match status" value="2"/>
</dbReference>
<accession>A0A175WGL6</accession>
<name>A0A175WGL6_9PEZI</name>
<proteinExistence type="predicted"/>
<dbReference type="VEuPathDB" id="FungiDB:MMYC01_200423"/>
<evidence type="ECO:0000256" key="1">
    <source>
        <dbReference type="SAM" id="Phobius"/>
    </source>
</evidence>
<keyword evidence="3" id="KW-1185">Reference proteome</keyword>
<dbReference type="InterPro" id="IPR021848">
    <property type="entry name" value="HODM_asu-like"/>
</dbReference>
<evidence type="ECO:0000313" key="3">
    <source>
        <dbReference type="Proteomes" id="UP000078237"/>
    </source>
</evidence>
<reference evidence="2 3" key="1">
    <citation type="journal article" date="2016" name="Genome Announc.">
        <title>Genome Sequence of Madurella mycetomatis mm55, Isolated from a Human Mycetoma Case in Sudan.</title>
        <authorList>
            <person name="Smit S."/>
            <person name="Derks M.F."/>
            <person name="Bervoets S."/>
            <person name="Fahal A."/>
            <person name="van Leeuwen W."/>
            <person name="van Belkum A."/>
            <person name="van de Sande W.W."/>
        </authorList>
    </citation>
    <scope>NUCLEOTIDE SEQUENCE [LARGE SCALE GENOMIC DNA]</scope>
    <source>
        <strain evidence="3">mm55</strain>
    </source>
</reference>
<dbReference type="AlphaFoldDB" id="A0A175WGL6"/>
<dbReference type="EMBL" id="LCTW02000005">
    <property type="protein sequence ID" value="KXX82987.1"/>
    <property type="molecule type" value="Genomic_DNA"/>
</dbReference>
<dbReference type="OrthoDB" id="5043642at2759"/>